<dbReference type="SUPFAM" id="SSF82649">
    <property type="entry name" value="SufE/NifU"/>
    <property type="match status" value="1"/>
</dbReference>
<protein>
    <submittedName>
        <fullName evidence="2">Iron-sulfur cluster assembly scaffold protein IscU/NifU-like</fullName>
    </submittedName>
</protein>
<dbReference type="InterPro" id="IPR002871">
    <property type="entry name" value="NIF_FeS_clus_asmbl_NifU_N"/>
</dbReference>
<dbReference type="NCBIfam" id="TIGR03419">
    <property type="entry name" value="NifU_clost"/>
    <property type="match status" value="1"/>
</dbReference>
<dbReference type="InterPro" id="IPR017787">
    <property type="entry name" value="NIF_FeS_clus_asmbl_NifU-like"/>
</dbReference>
<feature type="domain" description="NIF system FeS cluster assembly NifU N-terminal" evidence="1">
    <location>
        <begin position="4"/>
        <end position="123"/>
    </location>
</feature>
<keyword evidence="3" id="KW-1185">Reference proteome</keyword>
<dbReference type="EMBL" id="CTRP01000008">
    <property type="protein sequence ID" value="CQR72030.1"/>
    <property type="molecule type" value="Genomic_DNA"/>
</dbReference>
<organism evidence="2 3">
    <name type="scientific">Sporomusa ovata</name>
    <dbReference type="NCBI Taxonomy" id="2378"/>
    <lineage>
        <taxon>Bacteria</taxon>
        <taxon>Bacillati</taxon>
        <taxon>Bacillota</taxon>
        <taxon>Negativicutes</taxon>
        <taxon>Selenomonadales</taxon>
        <taxon>Sporomusaceae</taxon>
        <taxon>Sporomusa</taxon>
    </lineage>
</organism>
<evidence type="ECO:0000313" key="3">
    <source>
        <dbReference type="Proteomes" id="UP000049855"/>
    </source>
</evidence>
<dbReference type="GO" id="GO:0005506">
    <property type="term" value="F:iron ion binding"/>
    <property type="evidence" value="ECO:0007669"/>
    <property type="project" value="InterPro"/>
</dbReference>
<dbReference type="Pfam" id="PF01592">
    <property type="entry name" value="NifU_N"/>
    <property type="match status" value="1"/>
</dbReference>
<dbReference type="CDD" id="cd06664">
    <property type="entry name" value="IscU_like"/>
    <property type="match status" value="1"/>
</dbReference>
<dbReference type="PANTHER" id="PTHR10093">
    <property type="entry name" value="IRON-SULFUR CLUSTER ASSEMBLY ENZYME NIFU HOMOLOG"/>
    <property type="match status" value="1"/>
</dbReference>
<sequence>MYNMYNDKVLDHFSNPRNVGEIEAADGIGSVGNPVDGDRITIYIKIKDNTLADVKFKTFGCAAAIAASSMVTVMAIGKTLNEALQITNEDVAEALDGLPPNKLRCSNIAADALHRAITDYLNDEEENKL</sequence>
<dbReference type="GO" id="GO:0051536">
    <property type="term" value="F:iron-sulfur cluster binding"/>
    <property type="evidence" value="ECO:0007669"/>
    <property type="project" value="InterPro"/>
</dbReference>
<dbReference type="GO" id="GO:0016226">
    <property type="term" value="P:iron-sulfur cluster assembly"/>
    <property type="evidence" value="ECO:0007669"/>
    <property type="project" value="InterPro"/>
</dbReference>
<accession>A0A0U1KX93</accession>
<name>A0A0U1KX93_9FIRM</name>
<dbReference type="Proteomes" id="UP000049855">
    <property type="component" value="Unassembled WGS sequence"/>
</dbReference>
<proteinExistence type="predicted"/>
<evidence type="ECO:0000313" key="2">
    <source>
        <dbReference type="EMBL" id="CQR72030.1"/>
    </source>
</evidence>
<dbReference type="Gene3D" id="3.90.1010.10">
    <property type="match status" value="1"/>
</dbReference>
<gene>
    <name evidence="2" type="ORF">SpAn4DRAFT_4719</name>
</gene>
<reference evidence="3" key="1">
    <citation type="submission" date="2015-03" db="EMBL/GenBank/DDBJ databases">
        <authorList>
            <person name="Nijsse Bart"/>
        </authorList>
    </citation>
    <scope>NUCLEOTIDE SEQUENCE [LARGE SCALE GENOMIC DNA]</scope>
</reference>
<evidence type="ECO:0000259" key="1">
    <source>
        <dbReference type="Pfam" id="PF01592"/>
    </source>
</evidence>
<dbReference type="AlphaFoldDB" id="A0A0U1KX93"/>